<dbReference type="InterPro" id="IPR019826">
    <property type="entry name" value="Carboxylesterase_B_AS"/>
</dbReference>
<gene>
    <name evidence="10" type="ORF">EJ06DRAFT_574735</name>
</gene>
<evidence type="ECO:0000256" key="1">
    <source>
        <dbReference type="ARBA" id="ARBA00004613"/>
    </source>
</evidence>
<evidence type="ECO:0000256" key="5">
    <source>
        <dbReference type="ARBA" id="ARBA00022801"/>
    </source>
</evidence>
<evidence type="ECO:0000256" key="6">
    <source>
        <dbReference type="ARBA" id="ARBA00023098"/>
    </source>
</evidence>
<dbReference type="Proteomes" id="UP000799640">
    <property type="component" value="Unassembled WGS sequence"/>
</dbReference>
<dbReference type="Gene3D" id="3.40.50.1820">
    <property type="entry name" value="alpha/beta hydrolase"/>
    <property type="match status" value="1"/>
</dbReference>
<reference evidence="10" key="1">
    <citation type="journal article" date="2020" name="Stud. Mycol.">
        <title>101 Dothideomycetes genomes: a test case for predicting lifestyles and emergence of pathogens.</title>
        <authorList>
            <person name="Haridas S."/>
            <person name="Albert R."/>
            <person name="Binder M."/>
            <person name="Bloem J."/>
            <person name="Labutti K."/>
            <person name="Salamov A."/>
            <person name="Andreopoulos B."/>
            <person name="Baker S."/>
            <person name="Barry K."/>
            <person name="Bills G."/>
            <person name="Bluhm B."/>
            <person name="Cannon C."/>
            <person name="Castanera R."/>
            <person name="Culley D."/>
            <person name="Daum C."/>
            <person name="Ezra D."/>
            <person name="Gonzalez J."/>
            <person name="Henrissat B."/>
            <person name="Kuo A."/>
            <person name="Liang C."/>
            <person name="Lipzen A."/>
            <person name="Lutzoni F."/>
            <person name="Magnuson J."/>
            <person name="Mondo S."/>
            <person name="Nolan M."/>
            <person name="Ohm R."/>
            <person name="Pangilinan J."/>
            <person name="Park H.-J."/>
            <person name="Ramirez L."/>
            <person name="Alfaro M."/>
            <person name="Sun H."/>
            <person name="Tritt A."/>
            <person name="Yoshinaga Y."/>
            <person name="Zwiers L.-H."/>
            <person name="Turgeon B."/>
            <person name="Goodwin S."/>
            <person name="Spatafora J."/>
            <person name="Crous P."/>
            <person name="Grigoriev I."/>
        </authorList>
    </citation>
    <scope>NUCLEOTIDE SEQUENCE</scope>
    <source>
        <strain evidence="10">CBS 262.69</strain>
    </source>
</reference>
<name>A0A6G1HZX5_9PEZI</name>
<dbReference type="InterPro" id="IPR050309">
    <property type="entry name" value="Type-B_Carboxylest/Lipase"/>
</dbReference>
<dbReference type="EC" id="3.1.1.-" evidence="8"/>
<keyword evidence="6" id="KW-0443">Lipid metabolism</keyword>
<dbReference type="AlphaFoldDB" id="A0A6G1HZX5"/>
<evidence type="ECO:0000256" key="7">
    <source>
        <dbReference type="ARBA" id="ARBA00023180"/>
    </source>
</evidence>
<organism evidence="10 11">
    <name type="scientific">Trichodelitschia bisporula</name>
    <dbReference type="NCBI Taxonomy" id="703511"/>
    <lineage>
        <taxon>Eukaryota</taxon>
        <taxon>Fungi</taxon>
        <taxon>Dikarya</taxon>
        <taxon>Ascomycota</taxon>
        <taxon>Pezizomycotina</taxon>
        <taxon>Dothideomycetes</taxon>
        <taxon>Dothideomycetes incertae sedis</taxon>
        <taxon>Phaeotrichales</taxon>
        <taxon>Phaeotrichaceae</taxon>
        <taxon>Trichodelitschia</taxon>
    </lineage>
</organism>
<keyword evidence="3" id="KW-0964">Secreted</keyword>
<evidence type="ECO:0000256" key="3">
    <source>
        <dbReference type="ARBA" id="ARBA00022525"/>
    </source>
</evidence>
<dbReference type="InterPro" id="IPR002018">
    <property type="entry name" value="CarbesteraseB"/>
</dbReference>
<dbReference type="GO" id="GO:0016787">
    <property type="term" value="F:hydrolase activity"/>
    <property type="evidence" value="ECO:0007669"/>
    <property type="project" value="UniProtKB-KW"/>
</dbReference>
<evidence type="ECO:0000313" key="11">
    <source>
        <dbReference type="Proteomes" id="UP000799640"/>
    </source>
</evidence>
<dbReference type="FunFam" id="3.40.50.1820:FF:000213">
    <property type="entry name" value="Carboxylic ester hydrolase"/>
    <property type="match status" value="1"/>
</dbReference>
<evidence type="ECO:0000256" key="8">
    <source>
        <dbReference type="RuleBase" id="RU361235"/>
    </source>
</evidence>
<evidence type="ECO:0000256" key="4">
    <source>
        <dbReference type="ARBA" id="ARBA00022729"/>
    </source>
</evidence>
<dbReference type="OrthoDB" id="408631at2759"/>
<sequence>MHSITSLILLAFALTLPAAALVTRQANASTITSVTYAHGTVLGLTLGLTETFKGIPFAEPPVGPLRLRPPVPISRNLGTFASDPSPRACPQFSSQVDTKSLPAEVASLYKSTPFGQVIANAGEDCLTLSIQRPAGTRSSAKLPVVFWLYGGAFATGSTNSYDATSLLTRAKALKQPVLFVAANYRLGGFGFLPGAAVSRAGASNLGLRDQRAALEWVQDNIASFGGDPDRVVIWGESAGALSVFDHTVINGGDHTRNGKALFRGAIMNSGAVAPTQNVSHPKPQAVYDSVLRAAGCAKAVDGLECLRGLSYGAFVNAVDSVPAVFSYRSVDLAYLPRPDPADGFYNVSPEVAIVEGRYARVPIIVGDQQDEGTLFTLTLSNVTTTSKLEAYLASMFWDATPAQIAALVKTYPRDPGAGSPYNTALTNEIYPGFKRVAAILGDLTFTLSRRVYLAAVANNIPAWSYLSTYLYGTAVLGTFHGSDILELFYGGIPWPLPAAAMETYYISFINHLDPNAIRDGLIDWPRYTPEGRKLMNFQQALSAVIKDDFREDSYRQLAQSPQSFRL</sequence>
<dbReference type="Pfam" id="PF00135">
    <property type="entry name" value="COesterase"/>
    <property type="match status" value="1"/>
</dbReference>
<comment type="subcellular location">
    <subcellularLocation>
        <location evidence="1">Secreted</location>
    </subcellularLocation>
</comment>
<keyword evidence="4 8" id="KW-0732">Signal</keyword>
<dbReference type="PANTHER" id="PTHR11559">
    <property type="entry name" value="CARBOXYLESTERASE"/>
    <property type="match status" value="1"/>
</dbReference>
<dbReference type="EMBL" id="ML996692">
    <property type="protein sequence ID" value="KAF2401580.1"/>
    <property type="molecule type" value="Genomic_DNA"/>
</dbReference>
<keyword evidence="7" id="KW-0325">Glycoprotein</keyword>
<keyword evidence="5 8" id="KW-0378">Hydrolase</keyword>
<feature type="signal peptide" evidence="8">
    <location>
        <begin position="1"/>
        <end position="20"/>
    </location>
</feature>
<dbReference type="GO" id="GO:0006629">
    <property type="term" value="P:lipid metabolic process"/>
    <property type="evidence" value="ECO:0007669"/>
    <property type="project" value="UniProtKB-KW"/>
</dbReference>
<proteinExistence type="inferred from homology"/>
<keyword evidence="11" id="KW-1185">Reference proteome</keyword>
<dbReference type="PROSITE" id="PS00122">
    <property type="entry name" value="CARBOXYLESTERASE_B_1"/>
    <property type="match status" value="1"/>
</dbReference>
<feature type="domain" description="Carboxylesterase type B" evidence="9">
    <location>
        <begin position="33"/>
        <end position="542"/>
    </location>
</feature>
<evidence type="ECO:0000313" key="10">
    <source>
        <dbReference type="EMBL" id="KAF2401580.1"/>
    </source>
</evidence>
<evidence type="ECO:0000259" key="9">
    <source>
        <dbReference type="Pfam" id="PF00135"/>
    </source>
</evidence>
<feature type="chain" id="PRO_5026378721" description="Carboxylic ester hydrolase" evidence="8">
    <location>
        <begin position="21"/>
        <end position="566"/>
    </location>
</feature>
<dbReference type="GO" id="GO:0005576">
    <property type="term" value="C:extracellular region"/>
    <property type="evidence" value="ECO:0007669"/>
    <property type="project" value="UniProtKB-SubCell"/>
</dbReference>
<comment type="similarity">
    <text evidence="2 8">Belongs to the type-B carboxylesterase/lipase family.</text>
</comment>
<protein>
    <recommendedName>
        <fullName evidence="8">Carboxylic ester hydrolase</fullName>
        <ecNumber evidence="8">3.1.1.-</ecNumber>
    </recommendedName>
</protein>
<dbReference type="SUPFAM" id="SSF53474">
    <property type="entry name" value="alpha/beta-Hydrolases"/>
    <property type="match status" value="1"/>
</dbReference>
<dbReference type="InterPro" id="IPR029058">
    <property type="entry name" value="AB_hydrolase_fold"/>
</dbReference>
<evidence type="ECO:0000256" key="2">
    <source>
        <dbReference type="ARBA" id="ARBA00005964"/>
    </source>
</evidence>
<accession>A0A6G1HZX5</accession>